<dbReference type="Proteomes" id="UP001488838">
    <property type="component" value="Unassembled WGS sequence"/>
</dbReference>
<proteinExistence type="predicted"/>
<evidence type="ECO:0000313" key="2">
    <source>
        <dbReference type="Proteomes" id="UP001488838"/>
    </source>
</evidence>
<name>A0AAW0JI16_MYOGA</name>
<dbReference type="AlphaFoldDB" id="A0AAW0JI16"/>
<sequence length="151" mass="16776">MRERNCTAKRICNPSYPAGHDPSGLRHLPLNSGDDACSLVKQIFDVAIAKLATSTLSALVHKNVFLFSHLSCRQTIPTWCSALGKRPQLKEAAERDPNKQDDLRSSIRSQHDPCWFNYPATLAPSPDSTNPLLSVTQLTKHIRFDGSNTIH</sequence>
<evidence type="ECO:0000313" key="1">
    <source>
        <dbReference type="EMBL" id="KAK7826303.1"/>
    </source>
</evidence>
<accession>A0AAW0JI16</accession>
<keyword evidence="2" id="KW-1185">Reference proteome</keyword>
<organism evidence="1 2">
    <name type="scientific">Myodes glareolus</name>
    <name type="common">Bank vole</name>
    <name type="synonym">Clethrionomys glareolus</name>
    <dbReference type="NCBI Taxonomy" id="447135"/>
    <lineage>
        <taxon>Eukaryota</taxon>
        <taxon>Metazoa</taxon>
        <taxon>Chordata</taxon>
        <taxon>Craniata</taxon>
        <taxon>Vertebrata</taxon>
        <taxon>Euteleostomi</taxon>
        <taxon>Mammalia</taxon>
        <taxon>Eutheria</taxon>
        <taxon>Euarchontoglires</taxon>
        <taxon>Glires</taxon>
        <taxon>Rodentia</taxon>
        <taxon>Myomorpha</taxon>
        <taxon>Muroidea</taxon>
        <taxon>Cricetidae</taxon>
        <taxon>Arvicolinae</taxon>
        <taxon>Myodes</taxon>
    </lineage>
</organism>
<dbReference type="EMBL" id="JBBHLL010000035">
    <property type="protein sequence ID" value="KAK7826303.1"/>
    <property type="molecule type" value="Genomic_DNA"/>
</dbReference>
<gene>
    <name evidence="1" type="ORF">U0070_021317</name>
</gene>
<reference evidence="1 2" key="1">
    <citation type="journal article" date="2023" name="bioRxiv">
        <title>Conserved and derived expression patterns and positive selection on dental genes reveal complex evolutionary context of ever-growing rodent molars.</title>
        <authorList>
            <person name="Calamari Z.T."/>
            <person name="Song A."/>
            <person name="Cohen E."/>
            <person name="Akter M."/>
            <person name="Roy R.D."/>
            <person name="Hallikas O."/>
            <person name="Christensen M.M."/>
            <person name="Li P."/>
            <person name="Marangoni P."/>
            <person name="Jernvall J."/>
            <person name="Klein O.D."/>
        </authorList>
    </citation>
    <scope>NUCLEOTIDE SEQUENCE [LARGE SCALE GENOMIC DNA]</scope>
    <source>
        <strain evidence="1">V071</strain>
    </source>
</reference>
<comment type="caution">
    <text evidence="1">The sequence shown here is derived from an EMBL/GenBank/DDBJ whole genome shotgun (WGS) entry which is preliminary data.</text>
</comment>
<protein>
    <submittedName>
        <fullName evidence="1">Uncharacterized protein</fullName>
    </submittedName>
</protein>